<evidence type="ECO:0000313" key="5">
    <source>
        <dbReference type="Proteomes" id="UP000190675"/>
    </source>
</evidence>
<evidence type="ECO:0000313" key="4">
    <source>
        <dbReference type="EMBL" id="SHG23881.1"/>
    </source>
</evidence>
<dbReference type="RefSeq" id="WP_079565271.1">
    <property type="nucleotide sequence ID" value="NZ_LT670818.1"/>
</dbReference>
<reference evidence="4 5" key="1">
    <citation type="submission" date="2016-11" db="EMBL/GenBank/DDBJ databases">
        <authorList>
            <person name="Jaros S."/>
            <person name="Januszkiewicz K."/>
            <person name="Wedrychowicz H."/>
        </authorList>
    </citation>
    <scope>NUCLEOTIDE SEQUENCE [LARGE SCALE GENOMIC DNA]</scope>
    <source>
        <strain evidence="4 5">GAS242</strain>
    </source>
</reference>
<comment type="similarity">
    <text evidence="1">Belongs to the PrpD family.</text>
</comment>
<dbReference type="Pfam" id="PF19305">
    <property type="entry name" value="MmgE_PrpD_C"/>
    <property type="match status" value="1"/>
</dbReference>
<evidence type="ECO:0000259" key="3">
    <source>
        <dbReference type="Pfam" id="PF19305"/>
    </source>
</evidence>
<feature type="domain" description="MmgE/PrpD N-terminal" evidence="2">
    <location>
        <begin position="19"/>
        <end position="251"/>
    </location>
</feature>
<dbReference type="GO" id="GO:0016829">
    <property type="term" value="F:lyase activity"/>
    <property type="evidence" value="ECO:0007669"/>
    <property type="project" value="InterPro"/>
</dbReference>
<dbReference type="EMBL" id="LT670818">
    <property type="protein sequence ID" value="SHG23881.1"/>
    <property type="molecule type" value="Genomic_DNA"/>
</dbReference>
<dbReference type="InterPro" id="IPR042188">
    <property type="entry name" value="MmgE/PrpD_sf_2"/>
</dbReference>
<organism evidence="4 5">
    <name type="scientific">Bradyrhizobium erythrophlei</name>
    <dbReference type="NCBI Taxonomy" id="1437360"/>
    <lineage>
        <taxon>Bacteria</taxon>
        <taxon>Pseudomonadati</taxon>
        <taxon>Pseudomonadota</taxon>
        <taxon>Alphaproteobacteria</taxon>
        <taxon>Hyphomicrobiales</taxon>
        <taxon>Nitrobacteraceae</taxon>
        <taxon>Bradyrhizobium</taxon>
    </lineage>
</organism>
<protein>
    <submittedName>
        <fullName evidence="4">2-methylcitrate dehydratase PrpD</fullName>
    </submittedName>
</protein>
<name>A0A1M5I6H3_9BRAD</name>
<dbReference type="InterPro" id="IPR005656">
    <property type="entry name" value="MmgE_PrpD"/>
</dbReference>
<dbReference type="InterPro" id="IPR042183">
    <property type="entry name" value="MmgE/PrpD_sf_1"/>
</dbReference>
<dbReference type="InterPro" id="IPR045337">
    <property type="entry name" value="MmgE_PrpD_C"/>
</dbReference>
<sequence length="473" mass="48848">MATTVRPDPRQVSIARAMVRTAHARELSQLSAPAQAKLKMCLLDFLSCAFEARDLPTSRQAVAVAARLASGSSVVGTDAITSAADAGFANATLGHGLVREDMHAGSIAHHGVVIWPVLLALAQRTPVSGARLLRAAAIGYEVGGRVGRALMTAGLARLFRPTGILGPLAGALAGSVLLGLDEDASVSALALAANTSSGLNQWPHEGGSDMYFHPGFAARSAVTAIELAEAGAYGSEHIIEGPAGLFAAFGRVAAPEAIALFPDGSEEIMAVYNKPVPACNFAQTACQAAIRVAEEIDNVGAIDAIIVHLPDAAIDYPGCDFAGPFRHALQAKMSIQYGVAAALVRKSVAEENYRRLDDPAVQRLAVLMRLKRDAEFTAAFPGAQGAEVEVSLSSGARISRRIADVVAATEGEIRARFRAAASEVIGLERADAVEEMIDGLERVDHAGRIAALCASAGPGGKSRAAASRAGAGP</sequence>
<accession>A0A1M5I6H3</accession>
<dbReference type="OrthoDB" id="9795089at2"/>
<dbReference type="Proteomes" id="UP000190675">
    <property type="component" value="Chromosome I"/>
</dbReference>
<dbReference type="PANTHER" id="PTHR16943">
    <property type="entry name" value="2-METHYLCITRATE DEHYDRATASE-RELATED"/>
    <property type="match status" value="1"/>
</dbReference>
<dbReference type="Gene3D" id="1.10.4100.10">
    <property type="entry name" value="2-methylcitrate dehydratase PrpD"/>
    <property type="match status" value="1"/>
</dbReference>
<dbReference type="InterPro" id="IPR045336">
    <property type="entry name" value="MmgE_PrpD_N"/>
</dbReference>
<gene>
    <name evidence="4" type="ORF">SAMN05444169_1323</name>
</gene>
<feature type="domain" description="MmgE/PrpD C-terminal" evidence="3">
    <location>
        <begin position="277"/>
        <end position="440"/>
    </location>
</feature>
<dbReference type="AlphaFoldDB" id="A0A1M5I6H3"/>
<dbReference type="InterPro" id="IPR036148">
    <property type="entry name" value="MmgE/PrpD_sf"/>
</dbReference>
<proteinExistence type="inferred from homology"/>
<dbReference type="PANTHER" id="PTHR16943:SF8">
    <property type="entry name" value="2-METHYLCITRATE DEHYDRATASE"/>
    <property type="match status" value="1"/>
</dbReference>
<dbReference type="Pfam" id="PF03972">
    <property type="entry name" value="MmgE_PrpD_N"/>
    <property type="match status" value="1"/>
</dbReference>
<evidence type="ECO:0000256" key="1">
    <source>
        <dbReference type="ARBA" id="ARBA00006174"/>
    </source>
</evidence>
<evidence type="ECO:0000259" key="2">
    <source>
        <dbReference type="Pfam" id="PF03972"/>
    </source>
</evidence>
<dbReference type="SUPFAM" id="SSF103378">
    <property type="entry name" value="2-methylcitrate dehydratase PrpD"/>
    <property type="match status" value="1"/>
</dbReference>
<dbReference type="Gene3D" id="3.30.1330.120">
    <property type="entry name" value="2-methylcitrate dehydratase PrpD"/>
    <property type="match status" value="1"/>
</dbReference>